<comment type="caution">
    <text evidence="8">The sequence shown here is derived from an EMBL/GenBank/DDBJ whole genome shotgun (WGS) entry which is preliminary data.</text>
</comment>
<evidence type="ECO:0000256" key="2">
    <source>
        <dbReference type="ARBA" id="ARBA00022771"/>
    </source>
</evidence>
<evidence type="ECO:0000256" key="4">
    <source>
        <dbReference type="PROSITE-ProRule" id="PRU01343"/>
    </source>
</evidence>
<evidence type="ECO:0000259" key="7">
    <source>
        <dbReference type="PROSITE" id="PS51999"/>
    </source>
</evidence>
<dbReference type="EMBL" id="JASCZI010060734">
    <property type="protein sequence ID" value="MED6135644.1"/>
    <property type="molecule type" value="Genomic_DNA"/>
</dbReference>
<protein>
    <recommendedName>
        <fullName evidence="7">GRF-type domain-containing protein</fullName>
    </recommendedName>
</protein>
<keyword evidence="2 4" id="KW-0863">Zinc-finger</keyword>
<evidence type="ECO:0000313" key="9">
    <source>
        <dbReference type="Proteomes" id="UP001341840"/>
    </source>
</evidence>
<reference evidence="8 9" key="1">
    <citation type="journal article" date="2023" name="Plants (Basel)">
        <title>Bridging the Gap: Combining Genomics and Transcriptomics Approaches to Understand Stylosanthes scabra, an Orphan Legume from the Brazilian Caatinga.</title>
        <authorList>
            <person name="Ferreira-Neto J.R.C."/>
            <person name="da Silva M.D."/>
            <person name="Binneck E."/>
            <person name="de Melo N.F."/>
            <person name="da Silva R.H."/>
            <person name="de Melo A.L.T.M."/>
            <person name="Pandolfi V."/>
            <person name="Bustamante F.O."/>
            <person name="Brasileiro-Vidal A.C."/>
            <person name="Benko-Iseppon A.M."/>
        </authorList>
    </citation>
    <scope>NUCLEOTIDE SEQUENCE [LARGE SCALE GENOMIC DNA]</scope>
    <source>
        <tissue evidence="8">Leaves</tissue>
    </source>
</reference>
<keyword evidence="1" id="KW-0479">Metal-binding</keyword>
<accession>A0ABU6SHP7</accession>
<gene>
    <name evidence="8" type="ORF">PIB30_048554</name>
</gene>
<feature type="transmembrane region" description="Helical" evidence="6">
    <location>
        <begin position="137"/>
        <end position="157"/>
    </location>
</feature>
<name>A0ABU6SHP7_9FABA</name>
<keyword evidence="6" id="KW-0812">Transmembrane</keyword>
<keyword evidence="6" id="KW-0472">Membrane</keyword>
<feature type="compositionally biased region" description="Polar residues" evidence="5">
    <location>
        <begin position="21"/>
        <end position="30"/>
    </location>
</feature>
<evidence type="ECO:0000313" key="8">
    <source>
        <dbReference type="EMBL" id="MED6135644.1"/>
    </source>
</evidence>
<dbReference type="InterPro" id="IPR010666">
    <property type="entry name" value="Znf_GRF"/>
</dbReference>
<feature type="region of interest" description="Disordered" evidence="5">
    <location>
        <begin position="1"/>
        <end position="30"/>
    </location>
</feature>
<keyword evidence="6" id="KW-1133">Transmembrane helix</keyword>
<dbReference type="Proteomes" id="UP001341840">
    <property type="component" value="Unassembled WGS sequence"/>
</dbReference>
<feature type="domain" description="GRF-type" evidence="7">
    <location>
        <begin position="43"/>
        <end position="87"/>
    </location>
</feature>
<dbReference type="PROSITE" id="PS51999">
    <property type="entry name" value="ZF_GRF"/>
    <property type="match status" value="1"/>
</dbReference>
<keyword evidence="3" id="KW-0862">Zinc</keyword>
<evidence type="ECO:0000256" key="6">
    <source>
        <dbReference type="SAM" id="Phobius"/>
    </source>
</evidence>
<evidence type="ECO:0000256" key="1">
    <source>
        <dbReference type="ARBA" id="ARBA00022723"/>
    </source>
</evidence>
<proteinExistence type="predicted"/>
<evidence type="ECO:0000256" key="5">
    <source>
        <dbReference type="SAM" id="MobiDB-lite"/>
    </source>
</evidence>
<dbReference type="PANTHER" id="PTHR33248">
    <property type="entry name" value="ZINC ION-BINDING PROTEIN"/>
    <property type="match status" value="1"/>
</dbReference>
<keyword evidence="9" id="KW-1185">Reference proteome</keyword>
<feature type="compositionally biased region" description="Basic and acidic residues" evidence="5">
    <location>
        <begin position="1"/>
        <end position="17"/>
    </location>
</feature>
<organism evidence="8 9">
    <name type="scientific">Stylosanthes scabra</name>
    <dbReference type="NCBI Taxonomy" id="79078"/>
    <lineage>
        <taxon>Eukaryota</taxon>
        <taxon>Viridiplantae</taxon>
        <taxon>Streptophyta</taxon>
        <taxon>Embryophyta</taxon>
        <taxon>Tracheophyta</taxon>
        <taxon>Spermatophyta</taxon>
        <taxon>Magnoliopsida</taxon>
        <taxon>eudicotyledons</taxon>
        <taxon>Gunneridae</taxon>
        <taxon>Pentapetalae</taxon>
        <taxon>rosids</taxon>
        <taxon>fabids</taxon>
        <taxon>Fabales</taxon>
        <taxon>Fabaceae</taxon>
        <taxon>Papilionoideae</taxon>
        <taxon>50 kb inversion clade</taxon>
        <taxon>dalbergioids sensu lato</taxon>
        <taxon>Dalbergieae</taxon>
        <taxon>Pterocarpus clade</taxon>
        <taxon>Stylosanthes</taxon>
    </lineage>
</organism>
<sequence>MATEGRESTPISRDRAGGGESWSTTSSHCGASSKKKRFVAPNCHCGTNAILFESCTDMNPNRLFFGCPHFNKGKESHCRYFYWLDEYVAFGHTNDSTKVPEVKDPLKSIEKRMISLEKMIADLSNRKRCNALNDWKGIGIFLLGILFAICLSLVLSFNRN</sequence>
<evidence type="ECO:0000256" key="3">
    <source>
        <dbReference type="ARBA" id="ARBA00022833"/>
    </source>
</evidence>